<keyword evidence="1" id="KW-0479">Metal-binding</keyword>
<dbReference type="Proteomes" id="UP000478052">
    <property type="component" value="Unassembled WGS sequence"/>
</dbReference>
<dbReference type="PROSITE" id="PS50089">
    <property type="entry name" value="ZF_RING_2"/>
    <property type="match status" value="1"/>
</dbReference>
<proteinExistence type="predicted"/>
<evidence type="ECO:0000256" key="2">
    <source>
        <dbReference type="ARBA" id="ARBA00022771"/>
    </source>
</evidence>
<organism evidence="7 8">
    <name type="scientific">Aphis craccivora</name>
    <name type="common">Cowpea aphid</name>
    <dbReference type="NCBI Taxonomy" id="307492"/>
    <lineage>
        <taxon>Eukaryota</taxon>
        <taxon>Metazoa</taxon>
        <taxon>Ecdysozoa</taxon>
        <taxon>Arthropoda</taxon>
        <taxon>Hexapoda</taxon>
        <taxon>Insecta</taxon>
        <taxon>Pterygota</taxon>
        <taxon>Neoptera</taxon>
        <taxon>Paraneoptera</taxon>
        <taxon>Hemiptera</taxon>
        <taxon>Sternorrhyncha</taxon>
        <taxon>Aphidomorpha</taxon>
        <taxon>Aphidoidea</taxon>
        <taxon>Aphididae</taxon>
        <taxon>Aphidini</taxon>
        <taxon>Aphis</taxon>
        <taxon>Aphis</taxon>
    </lineage>
</organism>
<dbReference type="EMBL" id="VUJU01006404">
    <property type="protein sequence ID" value="KAF0748609.1"/>
    <property type="molecule type" value="Genomic_DNA"/>
</dbReference>
<dbReference type="InterPro" id="IPR013083">
    <property type="entry name" value="Znf_RING/FYVE/PHD"/>
</dbReference>
<evidence type="ECO:0000256" key="3">
    <source>
        <dbReference type="ARBA" id="ARBA00022833"/>
    </source>
</evidence>
<evidence type="ECO:0000259" key="6">
    <source>
        <dbReference type="PROSITE" id="PS50089"/>
    </source>
</evidence>
<dbReference type="AlphaFoldDB" id="A0A6G0Y403"/>
<evidence type="ECO:0000256" key="5">
    <source>
        <dbReference type="SAM" id="Phobius"/>
    </source>
</evidence>
<gene>
    <name evidence="7" type="ORF">FWK35_00019743</name>
</gene>
<dbReference type="SUPFAM" id="SSF57850">
    <property type="entry name" value="RING/U-box"/>
    <property type="match status" value="1"/>
</dbReference>
<dbReference type="InterPro" id="IPR017907">
    <property type="entry name" value="Znf_RING_CS"/>
</dbReference>
<keyword evidence="2 4" id="KW-0863">Zinc-finger</keyword>
<accession>A0A6G0Y403</accession>
<keyword evidence="5" id="KW-0812">Transmembrane</keyword>
<evidence type="ECO:0000256" key="1">
    <source>
        <dbReference type="ARBA" id="ARBA00022723"/>
    </source>
</evidence>
<evidence type="ECO:0000313" key="7">
    <source>
        <dbReference type="EMBL" id="KAF0748609.1"/>
    </source>
</evidence>
<evidence type="ECO:0000313" key="8">
    <source>
        <dbReference type="Proteomes" id="UP000478052"/>
    </source>
</evidence>
<keyword evidence="5" id="KW-1133">Transmembrane helix</keyword>
<dbReference type="Pfam" id="PF13923">
    <property type="entry name" value="zf-C3HC4_2"/>
    <property type="match status" value="1"/>
</dbReference>
<dbReference type="InterPro" id="IPR001841">
    <property type="entry name" value="Znf_RING"/>
</dbReference>
<feature type="transmembrane region" description="Helical" evidence="5">
    <location>
        <begin position="45"/>
        <end position="64"/>
    </location>
</feature>
<keyword evidence="5" id="KW-0472">Membrane</keyword>
<comment type="caution">
    <text evidence="7">The sequence shown here is derived from an EMBL/GenBank/DDBJ whole genome shotgun (WGS) entry which is preliminary data.</text>
</comment>
<dbReference type="Gene3D" id="3.30.40.10">
    <property type="entry name" value="Zinc/RING finger domain, C3HC4 (zinc finger)"/>
    <property type="match status" value="1"/>
</dbReference>
<keyword evidence="8" id="KW-1185">Reference proteome</keyword>
<evidence type="ECO:0000256" key="4">
    <source>
        <dbReference type="PROSITE-ProRule" id="PRU00175"/>
    </source>
</evidence>
<sequence>MQHVSNVTAEPCQHMFCRRCIERWMEEGNARCPLCRTPIICLQKYCYLTRYLFVIIMFFNYFVFFQ</sequence>
<protein>
    <recommendedName>
        <fullName evidence="6">RING-type domain-containing protein</fullName>
    </recommendedName>
</protein>
<keyword evidence="3" id="KW-0862">Zinc</keyword>
<reference evidence="7 8" key="1">
    <citation type="submission" date="2019-08" db="EMBL/GenBank/DDBJ databases">
        <title>Whole genome of Aphis craccivora.</title>
        <authorList>
            <person name="Voronova N.V."/>
            <person name="Shulinski R.S."/>
            <person name="Bandarenka Y.V."/>
            <person name="Zhorov D.G."/>
            <person name="Warner D."/>
        </authorList>
    </citation>
    <scope>NUCLEOTIDE SEQUENCE [LARGE SCALE GENOMIC DNA]</scope>
    <source>
        <strain evidence="7">180601</strain>
        <tissue evidence="7">Whole Body</tissue>
    </source>
</reference>
<dbReference type="PROSITE" id="PS00518">
    <property type="entry name" value="ZF_RING_1"/>
    <property type="match status" value="1"/>
</dbReference>
<feature type="domain" description="RING-type" evidence="6">
    <location>
        <begin position="11"/>
        <end position="36"/>
    </location>
</feature>
<dbReference type="OrthoDB" id="2163411at2759"/>
<name>A0A6G0Y403_APHCR</name>
<dbReference type="GO" id="GO:0008270">
    <property type="term" value="F:zinc ion binding"/>
    <property type="evidence" value="ECO:0007669"/>
    <property type="project" value="UniProtKB-KW"/>
</dbReference>